<dbReference type="EMBL" id="CP007451">
    <property type="protein sequence ID" value="AHW61912.1"/>
    <property type="molecule type" value="Genomic_DNA"/>
</dbReference>
<accession>A0ABM5QE50</accession>
<reference evidence="1 2" key="1">
    <citation type="submission" date="2014-03" db="EMBL/GenBank/DDBJ databases">
        <title>Complete genome sequence of a deeply braunched marine Bacteroidia bacterium Draconibacterium orientale type strain FH5T.</title>
        <authorList>
            <person name="Li X."/>
            <person name="Wang X."/>
            <person name="Xie Z."/>
            <person name="Du Z."/>
            <person name="Chen G."/>
        </authorList>
    </citation>
    <scope>NUCLEOTIDE SEQUENCE [LARGE SCALE GENOMIC DNA]</scope>
    <source>
        <strain evidence="1 2">FH5</strain>
    </source>
</reference>
<sequence>MFAKVAGKMKRKVLSMFWHTLFKIKKLLLMKIAGVLVNGRLFCLKDTIKKTTFLSFVKNRYTCGIVLKKITNN</sequence>
<organism evidence="1 2">
    <name type="scientific">Draconibacterium orientale</name>
    <dbReference type="NCBI Taxonomy" id="1168034"/>
    <lineage>
        <taxon>Bacteria</taxon>
        <taxon>Pseudomonadati</taxon>
        <taxon>Bacteroidota</taxon>
        <taxon>Bacteroidia</taxon>
        <taxon>Marinilabiliales</taxon>
        <taxon>Prolixibacteraceae</taxon>
        <taxon>Draconibacterium</taxon>
    </lineage>
</organism>
<evidence type="ECO:0000313" key="1">
    <source>
        <dbReference type="EMBL" id="AHW61912.1"/>
    </source>
</evidence>
<evidence type="ECO:0000313" key="2">
    <source>
        <dbReference type="Proteomes" id="UP000023772"/>
    </source>
</evidence>
<proteinExistence type="predicted"/>
<keyword evidence="2" id="KW-1185">Reference proteome</keyword>
<dbReference type="Proteomes" id="UP000023772">
    <property type="component" value="Chromosome"/>
</dbReference>
<name>A0ABM5QE50_9BACT</name>
<protein>
    <submittedName>
        <fullName evidence="1">Uncharacterized protein</fullName>
    </submittedName>
</protein>
<gene>
    <name evidence="1" type="ORF">FH5T_10955</name>
</gene>